<comment type="caution">
    <text evidence="2">The sequence shown here is derived from an EMBL/GenBank/DDBJ whole genome shotgun (WGS) entry which is preliminary data.</text>
</comment>
<keyword evidence="3" id="KW-1185">Reference proteome</keyword>
<evidence type="ECO:0000256" key="1">
    <source>
        <dbReference type="SAM" id="Coils"/>
    </source>
</evidence>
<dbReference type="OrthoDB" id="9777694at2"/>
<gene>
    <name evidence="2" type="ORF">DD559_05780</name>
</gene>
<dbReference type="EMBL" id="QENQ01000001">
    <property type="protein sequence ID" value="PVX28901.1"/>
    <property type="molecule type" value="Genomic_DNA"/>
</dbReference>
<protein>
    <submittedName>
        <fullName evidence="2">Uncharacterized protein</fullName>
    </submittedName>
</protein>
<evidence type="ECO:0000313" key="2">
    <source>
        <dbReference type="EMBL" id="PVX28901.1"/>
    </source>
</evidence>
<reference evidence="2 3" key="1">
    <citation type="submission" date="2018-05" db="EMBL/GenBank/DDBJ databases">
        <title>Description of Sphingomonas pokkalii sp nov, isolated from the rhizosphere of saline tolerant pokkali rice and its draft genome analysis.</title>
        <authorList>
            <person name="Menon R."/>
            <person name="Kumari S."/>
            <person name="Rameshkumar N."/>
        </authorList>
    </citation>
    <scope>NUCLEOTIDE SEQUENCE [LARGE SCALE GENOMIC DNA]</scope>
    <source>
        <strain evidence="2 3">L3B27</strain>
    </source>
</reference>
<name>A0A2U0SC82_9SPHN</name>
<accession>A0A2U0SC82</accession>
<dbReference type="Proteomes" id="UP000245890">
    <property type="component" value="Unassembled WGS sequence"/>
</dbReference>
<dbReference type="AlphaFoldDB" id="A0A2U0SC82"/>
<keyword evidence="1" id="KW-0175">Coiled coil</keyword>
<sequence>MVTREELYRLIWAMPMTKVSAQLGISYGKLVQICSALGVPRPAQGHWTRLELGKADPVPPLPAAAEGQPTTWTGDGMPLPKAPPAARAPRKKAIKGNKTAPAMHPHLRGTKAQFLNSRPARDDGFLRPYKRALPDLRTSSAALDRGLLLANALYNAFEEAGHHVVLSGLNSAARRLQIDPREAPIKGQRYAPYPQPWRPDRPTLVQTEGVSIGLIVLEMTEHVKMRYTNNGFVRDSPELTARLERSHGSGWTTFEDVPSGRLRIVAYAADSGVDWSQSWQESEDQTAPLSPETIVKAVLAQKRQLLEMAEEAARRAELRHRARLEEQEKCRRREDERNIAKSYEESMATLQRAIQRWSRVMEIEQFFSQAEQRAATLPSKAQTNVLERVRLARNLIGHQDPLDLLREWKAPAEIYKPLYADSADIVRQRTRREL</sequence>
<dbReference type="RefSeq" id="WP_116468345.1">
    <property type="nucleotide sequence ID" value="NZ_QENQ01000001.1"/>
</dbReference>
<proteinExistence type="predicted"/>
<organism evidence="2 3">
    <name type="scientific">Sphingomonas pokkalii</name>
    <dbReference type="NCBI Taxonomy" id="2175090"/>
    <lineage>
        <taxon>Bacteria</taxon>
        <taxon>Pseudomonadati</taxon>
        <taxon>Pseudomonadota</taxon>
        <taxon>Alphaproteobacteria</taxon>
        <taxon>Sphingomonadales</taxon>
        <taxon>Sphingomonadaceae</taxon>
        <taxon>Sphingomonas</taxon>
    </lineage>
</organism>
<evidence type="ECO:0000313" key="3">
    <source>
        <dbReference type="Proteomes" id="UP000245890"/>
    </source>
</evidence>
<feature type="coiled-coil region" evidence="1">
    <location>
        <begin position="295"/>
        <end position="360"/>
    </location>
</feature>